<dbReference type="PANTHER" id="PTHR46844:SF1">
    <property type="entry name" value="SLR5058 PROTEIN"/>
    <property type="match status" value="1"/>
</dbReference>
<proteinExistence type="predicted"/>
<protein>
    <submittedName>
        <fullName evidence="2">Signal transduction protein</fullName>
    </submittedName>
</protein>
<organism evidence="2 3">
    <name type="scientific">Shackletoniella antarctica</name>
    <dbReference type="NCBI Taxonomy" id="268115"/>
    <lineage>
        <taxon>Bacteria</taxon>
        <taxon>Bacillati</taxon>
        <taxon>Cyanobacteriota</taxon>
        <taxon>Cyanophyceae</taxon>
        <taxon>Oculatellales</taxon>
        <taxon>Oculatellaceae</taxon>
        <taxon>Shackletoniella</taxon>
    </lineage>
</organism>
<evidence type="ECO:0000259" key="1">
    <source>
        <dbReference type="PROSITE" id="PS50837"/>
    </source>
</evidence>
<dbReference type="SUPFAM" id="SSF52540">
    <property type="entry name" value="P-loop containing nucleoside triphosphate hydrolases"/>
    <property type="match status" value="1"/>
</dbReference>
<dbReference type="PROSITE" id="PS50837">
    <property type="entry name" value="NACHT"/>
    <property type="match status" value="1"/>
</dbReference>
<evidence type="ECO:0000313" key="2">
    <source>
        <dbReference type="EMBL" id="PZO38630.1"/>
    </source>
</evidence>
<dbReference type="Pfam" id="PF05729">
    <property type="entry name" value="NACHT"/>
    <property type="match status" value="1"/>
</dbReference>
<reference evidence="3" key="1">
    <citation type="submission" date="2018-04" db="EMBL/GenBank/DDBJ databases">
        <authorList>
            <person name="Cornet L."/>
        </authorList>
    </citation>
    <scope>NUCLEOTIDE SEQUENCE [LARGE SCALE GENOMIC DNA]</scope>
</reference>
<feature type="domain" description="NACHT" evidence="1">
    <location>
        <begin position="176"/>
        <end position="265"/>
    </location>
</feature>
<dbReference type="InterPro" id="IPR054501">
    <property type="entry name" value="NCH2"/>
</dbReference>
<sequence length="807" mass="91724">MSVNDRLQLFNTLAALPPPAFNKLLFAIRPPDGVVAGPTAPQGDRTAQLLQWAENSSRHGLAFVQDVLSRLDSLPDPPELPRQTQDIEALVATIRAQVHGDIQARCGTMRVLDMEQPIGLGDIYTSVNILEKLSGRRRLGLDELLKDCDPENFDRFLLGQVRHKRVPGLEAVARHDQLMILGKPGAGKTTFMKRLAILCNQGEFQPQRVPIFVTLKDYAEAERKPTLQTYIQRQWNACGVAAANALSAVLGDGKALVLLDGLDEVYETDHDRVLQDIKTFAHQFRTCQCVITCRIAAREYIFEQFTEVEVADFNQEQIAEFATKWFAAKNDPKKAKTLIQRLEANKPIQELATNPLLLTLLCLVFGEAADFPANRAELYKEGLDVLLKKWDSKRNIERDQVYKKLSLKRKADLLSQLAFTTFERGDYFFKQATVESHIIQYIRNLLGANDDDEALQLDGEAVLKSIEAQHGLLVERARNIYSFSHLTFQEYFTARHMIGPTLGLELVLENLTTHIAKKRYREIFLLTTGMLAQADMLLLKMKRQIDCLLLHEAEAQTYLNLILFKASTAKNTLKKCDSRAFYSSFQFNSVALFIAFDKDNYGFFHDVPFNYFKISYLTGLEDFLFSDKIGFDLSLDYCLDQIISYAISLGEISYEIELCEADQNIDNFDLFHHQVIEMEAGFEAILSGVDEGNCEGLMTEVKCLKSTIPSLENISECQQWFMSHGILVVEKLNSIAIKYRDFQYDWNFSEVQKEKLQQYYDANKLLIDCLNSDCYVTKATRQYIEDTLLLPLSEIEKYPVPDAIAGA</sequence>
<dbReference type="AlphaFoldDB" id="A0A2W4W2U5"/>
<dbReference type="Gene3D" id="3.40.50.300">
    <property type="entry name" value="P-loop containing nucleotide triphosphate hydrolases"/>
    <property type="match status" value="1"/>
</dbReference>
<dbReference type="Pfam" id="PF22727">
    <property type="entry name" value="NCH2"/>
    <property type="match status" value="1"/>
</dbReference>
<comment type="caution">
    <text evidence="2">The sequence shown here is derived from an EMBL/GenBank/DDBJ whole genome shotgun (WGS) entry which is preliminary data.</text>
</comment>
<dbReference type="EMBL" id="QBMN01000100">
    <property type="protein sequence ID" value="PZO38630.1"/>
    <property type="molecule type" value="Genomic_DNA"/>
</dbReference>
<dbReference type="Proteomes" id="UP000249081">
    <property type="component" value="Unassembled WGS sequence"/>
</dbReference>
<accession>A0A2W4W2U5</accession>
<reference evidence="2 3" key="2">
    <citation type="submission" date="2018-06" db="EMBL/GenBank/DDBJ databases">
        <title>Metagenomic assembly of (sub)arctic Cyanobacteria and their associated microbiome from non-axenic cultures.</title>
        <authorList>
            <person name="Baurain D."/>
        </authorList>
    </citation>
    <scope>NUCLEOTIDE SEQUENCE [LARGE SCALE GENOMIC DNA]</scope>
    <source>
        <strain evidence="2">ULC041bin1</strain>
    </source>
</reference>
<evidence type="ECO:0000313" key="3">
    <source>
        <dbReference type="Proteomes" id="UP000249081"/>
    </source>
</evidence>
<gene>
    <name evidence="2" type="ORF">DCF17_14270</name>
</gene>
<dbReference type="InterPro" id="IPR007111">
    <property type="entry name" value="NACHT_NTPase"/>
</dbReference>
<dbReference type="InterPro" id="IPR027417">
    <property type="entry name" value="P-loop_NTPase"/>
</dbReference>
<name>A0A2W4W2U5_9CYAN</name>
<dbReference type="PANTHER" id="PTHR46844">
    <property type="entry name" value="SLR5058 PROTEIN"/>
    <property type="match status" value="1"/>
</dbReference>